<keyword evidence="2" id="KW-1185">Reference proteome</keyword>
<evidence type="ECO:0000313" key="1">
    <source>
        <dbReference type="EMBL" id="MCM2678765.1"/>
    </source>
</evidence>
<organism evidence="1 2">
    <name type="scientific">Echinimonas agarilytica</name>
    <dbReference type="NCBI Taxonomy" id="1215918"/>
    <lineage>
        <taxon>Bacteria</taxon>
        <taxon>Pseudomonadati</taxon>
        <taxon>Pseudomonadota</taxon>
        <taxon>Gammaproteobacteria</taxon>
        <taxon>Alteromonadales</taxon>
        <taxon>Echinimonadaceae</taxon>
        <taxon>Echinimonas</taxon>
    </lineage>
</organism>
<accession>A0AA41W4M2</accession>
<comment type="caution">
    <text evidence="1">The sequence shown here is derived from an EMBL/GenBank/DDBJ whole genome shotgun (WGS) entry which is preliminary data.</text>
</comment>
<dbReference type="Proteomes" id="UP001165393">
    <property type="component" value="Unassembled WGS sequence"/>
</dbReference>
<reference evidence="1 2" key="1">
    <citation type="journal article" date="2013" name="Antonie Van Leeuwenhoek">
        <title>Echinimonas agarilytica gen. nov., sp. nov., a new gammaproteobacterium isolated from the sea urchin Strongylocentrotus intermedius.</title>
        <authorList>
            <person name="Nedashkovskaya O.I."/>
            <person name="Stenkova A.M."/>
            <person name="Zhukova N.V."/>
            <person name="Van Trappen S."/>
            <person name="Lee J.S."/>
            <person name="Kim S.B."/>
        </authorList>
    </citation>
    <scope>NUCLEOTIDE SEQUENCE [LARGE SCALE GENOMIC DNA]</scope>
    <source>
        <strain evidence="1 2">KMM 6351</strain>
    </source>
</reference>
<evidence type="ECO:0000313" key="2">
    <source>
        <dbReference type="Proteomes" id="UP001165393"/>
    </source>
</evidence>
<name>A0AA41W4M2_9GAMM</name>
<dbReference type="AlphaFoldDB" id="A0AA41W4M2"/>
<proteinExistence type="predicted"/>
<gene>
    <name evidence="1" type="ORF">NAF29_03635</name>
</gene>
<sequence>MKITFSGVVAGLALGFVCFLGASRMTVDSFVSGATTSRSDILLKEIRHTLALKEALDVNDIGLAHDIIKSQLVADLDELKGYRPYASDIRKQEIDEAFVNLAAYRQQLDASEATAVAKASWRATDVEAILGPVERALVKSQQAKSKAAKDTQE</sequence>
<dbReference type="EMBL" id="JAMQGP010000001">
    <property type="protein sequence ID" value="MCM2678765.1"/>
    <property type="molecule type" value="Genomic_DNA"/>
</dbReference>
<protein>
    <submittedName>
        <fullName evidence="1">Uncharacterized protein</fullName>
    </submittedName>
</protein>
<dbReference type="RefSeq" id="WP_251260121.1">
    <property type="nucleotide sequence ID" value="NZ_JAMQGP010000001.1"/>
</dbReference>